<feature type="transmembrane region" description="Helical" evidence="5">
    <location>
        <begin position="200"/>
        <end position="218"/>
    </location>
</feature>
<feature type="transmembrane region" description="Helical" evidence="5">
    <location>
        <begin position="321"/>
        <end position="340"/>
    </location>
</feature>
<accession>A0ABM4ATN2</accession>
<evidence type="ECO:0000256" key="1">
    <source>
        <dbReference type="ARBA" id="ARBA00004141"/>
    </source>
</evidence>
<name>A0ABM4ATN2_VANTA</name>
<dbReference type="Pfam" id="PF01027">
    <property type="entry name" value="Bax1-I"/>
    <property type="match status" value="1"/>
</dbReference>
<feature type="transmembrane region" description="Helical" evidence="5">
    <location>
        <begin position="169"/>
        <end position="188"/>
    </location>
</feature>
<keyword evidence="4 5" id="KW-0472">Membrane</keyword>
<dbReference type="Proteomes" id="UP001652626">
    <property type="component" value="Chromosome 23"/>
</dbReference>
<comment type="subcellular location">
    <subcellularLocation>
        <location evidence="1">Membrane</location>
        <topology evidence="1">Multi-pass membrane protein</topology>
    </subcellularLocation>
</comment>
<evidence type="ECO:0000256" key="2">
    <source>
        <dbReference type="ARBA" id="ARBA00022692"/>
    </source>
</evidence>
<dbReference type="InterPro" id="IPR006214">
    <property type="entry name" value="Bax_inhibitor_1-related"/>
</dbReference>
<feature type="transmembrane region" description="Helical" evidence="5">
    <location>
        <begin position="225"/>
        <end position="247"/>
    </location>
</feature>
<dbReference type="GeneID" id="113401860"/>
<protein>
    <submittedName>
        <fullName evidence="7">Uncharacterized protein LOC113401860</fullName>
    </submittedName>
</protein>
<reference evidence="7" key="1">
    <citation type="submission" date="2025-08" db="UniProtKB">
        <authorList>
            <consortium name="RefSeq"/>
        </authorList>
    </citation>
    <scope>IDENTIFICATION</scope>
    <source>
        <tissue evidence="7">Whole body</tissue>
    </source>
</reference>
<evidence type="ECO:0000256" key="4">
    <source>
        <dbReference type="ARBA" id="ARBA00023136"/>
    </source>
</evidence>
<evidence type="ECO:0000256" key="3">
    <source>
        <dbReference type="ARBA" id="ARBA00022989"/>
    </source>
</evidence>
<evidence type="ECO:0000313" key="6">
    <source>
        <dbReference type="Proteomes" id="UP001652626"/>
    </source>
</evidence>
<feature type="transmembrane region" description="Helical" evidence="5">
    <location>
        <begin position="132"/>
        <end position="157"/>
    </location>
</feature>
<feature type="transmembrane region" description="Helical" evidence="5">
    <location>
        <begin position="288"/>
        <end position="309"/>
    </location>
</feature>
<sequence length="348" mass="39036">MVKEINVVEKNPSLTQNEKEEIHIDIEGNPQDLNSNKEIVKDVDDDGEVKDTNQTSIHIEKELREKCEQKVEGKCTPFEYVGAERKPPAIWVQYNQAYGQGQGYGQIPQQQFGGGQHYGGAPMDYDPQSRNYFVKFVFTILMVMLLITAAIGIYINATPSVKEYYEMNSLLLMIFSIIALVAMNYVMACSACSRVPPCNFISLFIVVLAMSNLVGAITCRYRTHILIFALLATVVTVAVCILLASSNFDFTKWYLYVVAIAVAFVAISMMVSIAMLVMQIRYKPLQIVLLFVAGMINVVILIMELQMILGGRTIEMGEDDYALAAYLLYSSIVDIFLKIVQIMGLFDE</sequence>
<keyword evidence="3 5" id="KW-1133">Transmembrane helix</keyword>
<dbReference type="PANTHER" id="PTHR23291:SF127">
    <property type="entry name" value="PROTEIN LIFEGUARD 1-LIKE"/>
    <property type="match status" value="1"/>
</dbReference>
<gene>
    <name evidence="7" type="primary">LOC113401860</name>
</gene>
<comment type="similarity">
    <text evidence="5">Belongs to the BI1 family.</text>
</comment>
<evidence type="ECO:0000313" key="7">
    <source>
        <dbReference type="RefSeq" id="XP_064074643.1"/>
    </source>
</evidence>
<keyword evidence="2 5" id="KW-0812">Transmembrane</keyword>
<proteinExistence type="inferred from homology"/>
<feature type="transmembrane region" description="Helical" evidence="5">
    <location>
        <begin position="253"/>
        <end position="276"/>
    </location>
</feature>
<dbReference type="RefSeq" id="XP_064074643.1">
    <property type="nucleotide sequence ID" value="XM_064218573.1"/>
</dbReference>
<evidence type="ECO:0000256" key="5">
    <source>
        <dbReference type="RuleBase" id="RU004379"/>
    </source>
</evidence>
<keyword evidence="6" id="KW-1185">Reference proteome</keyword>
<organism evidence="6 7">
    <name type="scientific">Vanessa tameamea</name>
    <name type="common">Kamehameha butterfly</name>
    <dbReference type="NCBI Taxonomy" id="334116"/>
    <lineage>
        <taxon>Eukaryota</taxon>
        <taxon>Metazoa</taxon>
        <taxon>Ecdysozoa</taxon>
        <taxon>Arthropoda</taxon>
        <taxon>Hexapoda</taxon>
        <taxon>Insecta</taxon>
        <taxon>Pterygota</taxon>
        <taxon>Neoptera</taxon>
        <taxon>Endopterygota</taxon>
        <taxon>Lepidoptera</taxon>
        <taxon>Glossata</taxon>
        <taxon>Ditrysia</taxon>
        <taxon>Papilionoidea</taxon>
        <taxon>Nymphalidae</taxon>
        <taxon>Nymphalinae</taxon>
        <taxon>Vanessa</taxon>
    </lineage>
</organism>
<dbReference type="PANTHER" id="PTHR23291">
    <property type="entry name" value="BAX INHIBITOR-RELATED"/>
    <property type="match status" value="1"/>
</dbReference>